<protein>
    <submittedName>
        <fullName evidence="1">Uncharacterized protein</fullName>
    </submittedName>
</protein>
<keyword evidence="2" id="KW-1185">Reference proteome</keyword>
<dbReference type="Proteomes" id="UP000827872">
    <property type="component" value="Linkage Group LG15"/>
</dbReference>
<organism evidence="1 2">
    <name type="scientific">Sphaerodactylus townsendi</name>
    <dbReference type="NCBI Taxonomy" id="933632"/>
    <lineage>
        <taxon>Eukaryota</taxon>
        <taxon>Metazoa</taxon>
        <taxon>Chordata</taxon>
        <taxon>Craniata</taxon>
        <taxon>Vertebrata</taxon>
        <taxon>Euteleostomi</taxon>
        <taxon>Lepidosauria</taxon>
        <taxon>Squamata</taxon>
        <taxon>Bifurcata</taxon>
        <taxon>Gekkota</taxon>
        <taxon>Sphaerodactylidae</taxon>
        <taxon>Sphaerodactylus</taxon>
    </lineage>
</organism>
<name>A0ACB8ETH9_9SAUR</name>
<reference evidence="1" key="1">
    <citation type="submission" date="2021-08" db="EMBL/GenBank/DDBJ databases">
        <title>The first chromosome-level gecko genome reveals the dynamic sex chromosomes of Neotropical dwarf geckos (Sphaerodactylidae: Sphaerodactylus).</title>
        <authorList>
            <person name="Pinto B.J."/>
            <person name="Keating S.E."/>
            <person name="Gamble T."/>
        </authorList>
    </citation>
    <scope>NUCLEOTIDE SEQUENCE</scope>
    <source>
        <strain evidence="1">TG3544</strain>
    </source>
</reference>
<proteinExistence type="predicted"/>
<accession>A0ACB8ETH9</accession>
<evidence type="ECO:0000313" key="1">
    <source>
        <dbReference type="EMBL" id="KAH7996157.1"/>
    </source>
</evidence>
<evidence type="ECO:0000313" key="2">
    <source>
        <dbReference type="Proteomes" id="UP000827872"/>
    </source>
</evidence>
<sequence>MSGEGAQVKTRPAPRHSAARRGGVLPIARRWLEPSSRLQGDLPYFPWRGGRVGMEVPPWKRLSCQVEAISAVVYAIQGVGSPPTMGLPQQVVARYQHSEPVFGVVAPELLQDALLQMAKENEQDLQELSDETGCFKETQIVEFVFLLSEKWSLPELARYQAIEIFERFMLMVIQEFSISPRAEDDESNWVSLRKQIGDTYVLRLVSCIQLASKISFHYSTVNNTMVQRFLQSMGFSYTMEDLLESELAILKALHFQINVPNPLAYTELLLEVLEYNGCLLPMEQMYTMCHHQLLLTYLLQGSIYNTLLKASIENTSPNELQLGKFSAVRKDLVLLAVGVIGASAFLLHTEGWSQVAENLSDITSISTQSIVEIVDAILKHSIDSTVGDSRSVPP</sequence>
<gene>
    <name evidence="1" type="ORF">K3G42_001956</name>
</gene>
<dbReference type="EMBL" id="CM037628">
    <property type="protein sequence ID" value="KAH7996157.1"/>
    <property type="molecule type" value="Genomic_DNA"/>
</dbReference>
<comment type="caution">
    <text evidence="1">The sequence shown here is derived from an EMBL/GenBank/DDBJ whole genome shotgun (WGS) entry which is preliminary data.</text>
</comment>